<dbReference type="PANTHER" id="PTHR34504">
    <property type="entry name" value="ANTITOXIN HICB"/>
    <property type="match status" value="1"/>
</dbReference>
<protein>
    <recommendedName>
        <fullName evidence="1">HicB-like antitoxin of toxin-antitoxin system domain-containing protein</fullName>
    </recommendedName>
</protein>
<accession>X1SZB0</accession>
<organism evidence="2">
    <name type="scientific">marine sediment metagenome</name>
    <dbReference type="NCBI Taxonomy" id="412755"/>
    <lineage>
        <taxon>unclassified sequences</taxon>
        <taxon>metagenomes</taxon>
        <taxon>ecological metagenomes</taxon>
    </lineage>
</organism>
<dbReference type="EMBL" id="BARW01009778">
    <property type="protein sequence ID" value="GAI84451.1"/>
    <property type="molecule type" value="Genomic_DNA"/>
</dbReference>
<gene>
    <name evidence="2" type="ORF">S12H4_19535</name>
</gene>
<dbReference type="AlphaFoldDB" id="X1SZB0"/>
<reference evidence="2" key="1">
    <citation type="journal article" date="2014" name="Front. Microbiol.">
        <title>High frequency of phylogenetically diverse reductive dehalogenase-homologous genes in deep subseafloor sedimentary metagenomes.</title>
        <authorList>
            <person name="Kawai M."/>
            <person name="Futagami T."/>
            <person name="Toyoda A."/>
            <person name="Takaki Y."/>
            <person name="Nishi S."/>
            <person name="Hori S."/>
            <person name="Arai W."/>
            <person name="Tsubouchi T."/>
            <person name="Morono Y."/>
            <person name="Uchiyama I."/>
            <person name="Ito T."/>
            <person name="Fujiyama A."/>
            <person name="Inagaki F."/>
            <person name="Takami H."/>
        </authorList>
    </citation>
    <scope>NUCLEOTIDE SEQUENCE</scope>
    <source>
        <strain evidence="2">Expedition CK06-06</strain>
    </source>
</reference>
<dbReference type="SUPFAM" id="SSF143100">
    <property type="entry name" value="TTHA1013/TTHA0281-like"/>
    <property type="match status" value="1"/>
</dbReference>
<dbReference type="Pfam" id="PF15919">
    <property type="entry name" value="HicB_lk_antitox"/>
    <property type="match status" value="1"/>
</dbReference>
<feature type="domain" description="HicB-like antitoxin of toxin-antitoxin system" evidence="1">
    <location>
        <begin position="24"/>
        <end position="84"/>
    </location>
</feature>
<comment type="caution">
    <text evidence="2">The sequence shown here is derived from an EMBL/GenBank/DDBJ whole genome shotgun (WGS) entry which is preliminary data.</text>
</comment>
<dbReference type="InterPro" id="IPR031807">
    <property type="entry name" value="HicB-like"/>
</dbReference>
<proteinExistence type="predicted"/>
<evidence type="ECO:0000259" key="1">
    <source>
        <dbReference type="Pfam" id="PF15919"/>
    </source>
</evidence>
<evidence type="ECO:0000313" key="2">
    <source>
        <dbReference type="EMBL" id="GAI84451.1"/>
    </source>
</evidence>
<dbReference type="Gene3D" id="3.30.160.250">
    <property type="match status" value="1"/>
</dbReference>
<dbReference type="InterPro" id="IPR035069">
    <property type="entry name" value="TTHA1013/TTHA0281-like"/>
</dbReference>
<dbReference type="PANTHER" id="PTHR34504:SF4">
    <property type="entry name" value="ANTITOXIN HICB"/>
    <property type="match status" value="1"/>
</dbReference>
<dbReference type="InterPro" id="IPR051404">
    <property type="entry name" value="TA_system_antitoxin"/>
</dbReference>
<feature type="non-terminal residue" evidence="2">
    <location>
        <position position="1"/>
    </location>
</feature>
<sequence length="88" mass="10020">RPEFALSGIIKKWREWKMNYKVFFTKGDDGYVVAECPAIPGCISQGKTKQEAMKNIKEAIELCLECYKEDNEKIPEDTTEIAEVSVSV</sequence>
<name>X1SZB0_9ZZZZ</name>